<protein>
    <submittedName>
        <fullName evidence="1">Uncharacterized protein</fullName>
    </submittedName>
</protein>
<evidence type="ECO:0000313" key="1">
    <source>
        <dbReference type="EMBL" id="ESA14195.1"/>
    </source>
</evidence>
<dbReference type="HOGENOM" id="CLU_3015330_0_0_1"/>
<accession>U9U1G4</accession>
<gene>
    <name evidence="1" type="ORF">GLOINDRAFT_25210</name>
</gene>
<organism evidence="1">
    <name type="scientific">Rhizophagus irregularis (strain DAOM 181602 / DAOM 197198 / MUCL 43194)</name>
    <name type="common">Arbuscular mycorrhizal fungus</name>
    <name type="synonym">Glomus intraradices</name>
    <dbReference type="NCBI Taxonomy" id="747089"/>
    <lineage>
        <taxon>Eukaryota</taxon>
        <taxon>Fungi</taxon>
        <taxon>Fungi incertae sedis</taxon>
        <taxon>Mucoromycota</taxon>
        <taxon>Glomeromycotina</taxon>
        <taxon>Glomeromycetes</taxon>
        <taxon>Glomerales</taxon>
        <taxon>Glomeraceae</taxon>
        <taxon>Rhizophagus</taxon>
    </lineage>
</organism>
<sequence>MLFDIIKRLRNHFVLEFVLFGGGFDDFIRSFISDMNRLEQSIRFINGAMSQRNVAP</sequence>
<reference evidence="1" key="1">
    <citation type="submission" date="2013-07" db="EMBL/GenBank/DDBJ databases">
        <title>The genome of an arbuscular mycorrhizal fungus provides insights into the evolution of the oldest plant symbiosis.</title>
        <authorList>
            <consortium name="DOE Joint Genome Institute"/>
            <person name="Tisserant E."/>
            <person name="Malbreil M."/>
            <person name="Kuo A."/>
            <person name="Kohler A."/>
            <person name="Symeonidi A."/>
            <person name="Balestrini R."/>
            <person name="Charron P."/>
            <person name="Duensing N."/>
            <person name="Frei-dit-Frey N."/>
            <person name="Gianinazzi-Pearson V."/>
            <person name="Gilbert B."/>
            <person name="Handa Y."/>
            <person name="Hijri M."/>
            <person name="Kaul R."/>
            <person name="Kawaguchi M."/>
            <person name="Krajinski F."/>
            <person name="Lammers P."/>
            <person name="Lapierre D."/>
            <person name="Masclaux F.G."/>
            <person name="Murat C."/>
            <person name="Morin E."/>
            <person name="Ndikumana S."/>
            <person name="Pagni M."/>
            <person name="Petitpierre D."/>
            <person name="Requena N."/>
            <person name="Rosikiewicz P."/>
            <person name="Riley R."/>
            <person name="Saito K."/>
            <person name="San Clemente H."/>
            <person name="Shapiro H."/>
            <person name="van Tuinen D."/>
            <person name="Becard G."/>
            <person name="Bonfante P."/>
            <person name="Paszkowski U."/>
            <person name="Shachar-Hill Y."/>
            <person name="Young J.P."/>
            <person name="Sanders I.R."/>
            <person name="Henrissat B."/>
            <person name="Rensing S.A."/>
            <person name="Grigoriev I.V."/>
            <person name="Corradi N."/>
            <person name="Roux C."/>
            <person name="Martin F."/>
        </authorList>
    </citation>
    <scope>NUCLEOTIDE SEQUENCE</scope>
    <source>
        <strain evidence="1">DAOM 197198</strain>
    </source>
</reference>
<proteinExistence type="predicted"/>
<name>U9U1G4_RHIID</name>
<dbReference type="EMBL" id="KI283145">
    <property type="protein sequence ID" value="ESA14195.1"/>
    <property type="molecule type" value="Genomic_DNA"/>
</dbReference>
<dbReference type="AlphaFoldDB" id="U9U1G4"/>